<protein>
    <submittedName>
        <fullName evidence="2">Uncharacterized protein</fullName>
    </submittedName>
</protein>
<reference evidence="2 3" key="1">
    <citation type="submission" date="2013-04" db="EMBL/GenBank/DDBJ databases">
        <title>Gluconobacter oxydans NBRC 3293 whole genome sequence.</title>
        <authorList>
            <person name="Matsutani M."/>
            <person name="Yakushi T."/>
            <person name="Matsushita K."/>
        </authorList>
    </citation>
    <scope>NUCLEOTIDE SEQUENCE [LARGE SCALE GENOMIC DNA]</scope>
    <source>
        <strain evidence="2 3">NBRC 3293</strain>
    </source>
</reference>
<feature type="region of interest" description="Disordered" evidence="1">
    <location>
        <begin position="1"/>
        <end position="23"/>
    </location>
</feature>
<gene>
    <name evidence="2" type="ORF">NBRC3293_0521</name>
</gene>
<evidence type="ECO:0000313" key="3">
    <source>
        <dbReference type="Proteomes" id="UP000484858"/>
    </source>
</evidence>
<dbReference type="EMBL" id="BARJ01000002">
    <property type="protein sequence ID" value="GEM16024.1"/>
    <property type="molecule type" value="Genomic_DNA"/>
</dbReference>
<dbReference type="Proteomes" id="UP000484858">
    <property type="component" value="Unassembled WGS sequence"/>
</dbReference>
<dbReference type="RefSeq" id="WP_172492013.1">
    <property type="nucleotide sequence ID" value="NZ_BARJ01000002.1"/>
</dbReference>
<evidence type="ECO:0000256" key="1">
    <source>
        <dbReference type="SAM" id="MobiDB-lite"/>
    </source>
</evidence>
<dbReference type="AlphaFoldDB" id="A0A829WVT9"/>
<organism evidence="2 3">
    <name type="scientific">Gluconobacter oxydans NBRC 3293</name>
    <dbReference type="NCBI Taxonomy" id="1315969"/>
    <lineage>
        <taxon>Bacteria</taxon>
        <taxon>Pseudomonadati</taxon>
        <taxon>Pseudomonadota</taxon>
        <taxon>Alphaproteobacteria</taxon>
        <taxon>Acetobacterales</taxon>
        <taxon>Acetobacteraceae</taxon>
        <taxon>Gluconobacter</taxon>
    </lineage>
</organism>
<sequence length="142" mass="16240">MSHIQAHTGRHIAQPALFDRPAPQTRSGFEQLLTEINPSVHAKARELFINQQNCRNHAGILDSYRDYDGARTWSEHAFQIGEQLDELLSENLIRDPVPGIPEKTLDCRPVTTSAIEEIDHARMHDWCWKMVDVLRAAAYGQR</sequence>
<accession>A0A829WVT9</accession>
<name>A0A829WVT9_GLUOY</name>
<comment type="caution">
    <text evidence="2">The sequence shown here is derived from an EMBL/GenBank/DDBJ whole genome shotgun (WGS) entry which is preliminary data.</text>
</comment>
<evidence type="ECO:0000313" key="2">
    <source>
        <dbReference type="EMBL" id="GEM16024.1"/>
    </source>
</evidence>
<proteinExistence type="predicted"/>